<sequence length="534" mass="58934">MKWKKIKLSYMVIILVCIVVSFSILITGFFVNKTITERIINSQEEKAFNVSRMISQTPVVIDGLSGVENTGAIQKFTHNIQKSTNVEFIVVMDMKGLRKSHPDPENIGKKFVGGDEKEALQGKEYSSISEGTLGMSLRTFTPIYEQNGKQIGAVAVGISLERIDLVLGMLRKDMSVGILLGLAFGVIGAVVLSYYVKRILLGLEPQEIAMIFKERQALIESVHEGVIAVDQDGTITMANRSALNLMSTFGNVDNPVGKKVDSYFMSTSVYQALKSGKPSLDQEEEINGIGLVVNTVPIIVDGNIEGAVNTFRDKSKVQQLAEQLTGVRLYADALRSQSHEYMNQLHCILGLIHLQEYKELEKFIQKAVESTQKDISNITGKIKDPALVGFLLGKLSYAREEGIDLKLSIKSFLPNYSDRDLTHDLITILGNLINNSIDAAQTSANKEVSLSLAYEDNRLVIKIQDYGKGIPEGNQVILFEKGFSTKGEDRGYGLFLVKQTVEKLNGSIQLSSELNKGTTFRVSIPYKVVGESDD</sequence>
<dbReference type="InterPro" id="IPR035965">
    <property type="entry name" value="PAS-like_dom_sf"/>
</dbReference>
<keyword evidence="12" id="KW-0902">Two-component regulatory system</keyword>
<evidence type="ECO:0000256" key="3">
    <source>
        <dbReference type="ARBA" id="ARBA00012438"/>
    </source>
</evidence>
<dbReference type="SMART" id="SM00387">
    <property type="entry name" value="HATPase_c"/>
    <property type="match status" value="1"/>
</dbReference>
<dbReference type="EC" id="2.7.13.3" evidence="3"/>
<evidence type="ECO:0000259" key="15">
    <source>
        <dbReference type="PROSITE" id="PS50109"/>
    </source>
</evidence>
<dbReference type="Gene3D" id="1.10.287.130">
    <property type="match status" value="1"/>
</dbReference>
<evidence type="ECO:0000256" key="1">
    <source>
        <dbReference type="ARBA" id="ARBA00000085"/>
    </source>
</evidence>
<keyword evidence="6 16" id="KW-0808">Transferase</keyword>
<evidence type="ECO:0000256" key="14">
    <source>
        <dbReference type="SAM" id="Phobius"/>
    </source>
</evidence>
<comment type="subcellular location">
    <subcellularLocation>
        <location evidence="2">Cell membrane</location>
        <topology evidence="2">Multi-pass membrane protein</topology>
    </subcellularLocation>
</comment>
<dbReference type="SUPFAM" id="SSF103190">
    <property type="entry name" value="Sensory domain-like"/>
    <property type="match status" value="1"/>
</dbReference>
<dbReference type="Gene3D" id="3.30.450.20">
    <property type="entry name" value="PAS domain"/>
    <property type="match status" value="2"/>
</dbReference>
<feature type="domain" description="Histidine kinase" evidence="15">
    <location>
        <begin position="315"/>
        <end position="528"/>
    </location>
</feature>
<evidence type="ECO:0000256" key="12">
    <source>
        <dbReference type="ARBA" id="ARBA00023012"/>
    </source>
</evidence>
<accession>A0ABW6KBK6</accession>
<dbReference type="Pfam" id="PF17203">
    <property type="entry name" value="sCache_3_2"/>
    <property type="match status" value="1"/>
</dbReference>
<evidence type="ECO:0000256" key="11">
    <source>
        <dbReference type="ARBA" id="ARBA00022989"/>
    </source>
</evidence>
<comment type="caution">
    <text evidence="16">The sequence shown here is derived from an EMBL/GenBank/DDBJ whole genome shotgun (WGS) entry which is preliminary data.</text>
</comment>
<keyword evidence="10" id="KW-0067">ATP-binding</keyword>
<dbReference type="InterPro" id="IPR033463">
    <property type="entry name" value="sCache_3"/>
</dbReference>
<evidence type="ECO:0000256" key="2">
    <source>
        <dbReference type="ARBA" id="ARBA00004651"/>
    </source>
</evidence>
<evidence type="ECO:0000256" key="9">
    <source>
        <dbReference type="ARBA" id="ARBA00022777"/>
    </source>
</evidence>
<dbReference type="InterPro" id="IPR005467">
    <property type="entry name" value="His_kinase_dom"/>
</dbReference>
<evidence type="ECO:0000256" key="7">
    <source>
        <dbReference type="ARBA" id="ARBA00022692"/>
    </source>
</evidence>
<dbReference type="Pfam" id="PF14689">
    <property type="entry name" value="SPOB_a"/>
    <property type="match status" value="1"/>
</dbReference>
<evidence type="ECO:0000256" key="6">
    <source>
        <dbReference type="ARBA" id="ARBA00022679"/>
    </source>
</evidence>
<comment type="catalytic activity">
    <reaction evidence="1">
        <text>ATP + protein L-histidine = ADP + protein N-phospho-L-histidine.</text>
        <dbReference type="EC" id="2.7.13.3"/>
    </reaction>
</comment>
<evidence type="ECO:0000313" key="16">
    <source>
        <dbReference type="EMBL" id="MFE8701539.1"/>
    </source>
</evidence>
<dbReference type="SUPFAM" id="SSF55890">
    <property type="entry name" value="Sporulation response regulatory protein Spo0B"/>
    <property type="match status" value="1"/>
</dbReference>
<dbReference type="Pfam" id="PF02518">
    <property type="entry name" value="HATPase_c"/>
    <property type="match status" value="1"/>
</dbReference>
<dbReference type="InterPro" id="IPR016120">
    <property type="entry name" value="Sig_transdc_His_kin_SpoOB"/>
</dbReference>
<dbReference type="PANTHER" id="PTHR43547:SF10">
    <property type="entry name" value="SENSOR HISTIDINE KINASE DCUS"/>
    <property type="match status" value="1"/>
</dbReference>
<dbReference type="GO" id="GO:0004673">
    <property type="term" value="F:protein histidine kinase activity"/>
    <property type="evidence" value="ECO:0007669"/>
    <property type="project" value="UniProtKB-EC"/>
</dbReference>
<dbReference type="SUPFAM" id="SSF55874">
    <property type="entry name" value="ATPase domain of HSP90 chaperone/DNA topoisomerase II/histidine kinase"/>
    <property type="match status" value="1"/>
</dbReference>
<dbReference type="PANTHER" id="PTHR43547">
    <property type="entry name" value="TWO-COMPONENT HISTIDINE KINASE"/>
    <property type="match status" value="1"/>
</dbReference>
<proteinExistence type="predicted"/>
<dbReference type="EMBL" id="JBIACK010000005">
    <property type="protein sequence ID" value="MFE8701539.1"/>
    <property type="molecule type" value="Genomic_DNA"/>
</dbReference>
<dbReference type="RefSeq" id="WP_389361495.1">
    <property type="nucleotide sequence ID" value="NZ_JBIACK010000005.1"/>
</dbReference>
<dbReference type="InterPro" id="IPR000014">
    <property type="entry name" value="PAS"/>
</dbReference>
<evidence type="ECO:0000313" key="17">
    <source>
        <dbReference type="Proteomes" id="UP001601059"/>
    </source>
</evidence>
<keyword evidence="8" id="KW-0547">Nucleotide-binding</keyword>
<dbReference type="SMART" id="SM00091">
    <property type="entry name" value="PAS"/>
    <property type="match status" value="1"/>
</dbReference>
<dbReference type="InterPro" id="IPR036890">
    <property type="entry name" value="HATPase_C_sf"/>
</dbReference>
<keyword evidence="13 14" id="KW-0472">Membrane</keyword>
<feature type="transmembrane region" description="Helical" evidence="14">
    <location>
        <begin position="176"/>
        <end position="196"/>
    </location>
</feature>
<keyword evidence="17" id="KW-1185">Reference proteome</keyword>
<dbReference type="NCBIfam" id="NF008298">
    <property type="entry name" value="PRK11086.1"/>
    <property type="match status" value="1"/>
</dbReference>
<gene>
    <name evidence="16" type="primary">dcuS</name>
    <name evidence="16" type="ORF">ACFYKX_13120</name>
</gene>
<evidence type="ECO:0000256" key="8">
    <source>
        <dbReference type="ARBA" id="ARBA00022741"/>
    </source>
</evidence>
<protein>
    <recommendedName>
        <fullName evidence="3">histidine kinase</fullName>
        <ecNumber evidence="3">2.7.13.3</ecNumber>
    </recommendedName>
</protein>
<evidence type="ECO:0000256" key="5">
    <source>
        <dbReference type="ARBA" id="ARBA00022553"/>
    </source>
</evidence>
<dbReference type="InterPro" id="IPR029151">
    <property type="entry name" value="Sensor-like_sf"/>
</dbReference>
<dbReference type="SUPFAM" id="SSF55785">
    <property type="entry name" value="PYP-like sensor domain (PAS domain)"/>
    <property type="match status" value="1"/>
</dbReference>
<keyword evidence="4" id="KW-1003">Cell membrane</keyword>
<dbReference type="Gene3D" id="3.30.565.10">
    <property type="entry name" value="Histidine kinase-like ATPase, C-terminal domain"/>
    <property type="match status" value="1"/>
</dbReference>
<dbReference type="InterPro" id="IPR003594">
    <property type="entry name" value="HATPase_dom"/>
</dbReference>
<keyword evidence="5" id="KW-0597">Phosphoprotein</keyword>
<keyword evidence="7 14" id="KW-0812">Transmembrane</keyword>
<dbReference type="InterPro" id="IPR039506">
    <property type="entry name" value="SPOB_a"/>
</dbReference>
<dbReference type="PROSITE" id="PS50109">
    <property type="entry name" value="HIS_KIN"/>
    <property type="match status" value="1"/>
</dbReference>
<name>A0ABW6KBK6_9BACI</name>
<organism evidence="16 17">
    <name type="scientific">Cytobacillus spartinae</name>
    <dbReference type="NCBI Taxonomy" id="3299023"/>
    <lineage>
        <taxon>Bacteria</taxon>
        <taxon>Bacillati</taxon>
        <taxon>Bacillota</taxon>
        <taxon>Bacilli</taxon>
        <taxon>Bacillales</taxon>
        <taxon>Bacillaceae</taxon>
        <taxon>Cytobacillus</taxon>
    </lineage>
</organism>
<keyword evidence="9 16" id="KW-0418">Kinase</keyword>
<keyword evidence="11 14" id="KW-1133">Transmembrane helix</keyword>
<feature type="transmembrane region" description="Helical" evidence="14">
    <location>
        <begin position="12"/>
        <end position="31"/>
    </location>
</feature>
<evidence type="ECO:0000256" key="13">
    <source>
        <dbReference type="ARBA" id="ARBA00023136"/>
    </source>
</evidence>
<reference evidence="16 17" key="1">
    <citation type="submission" date="2024-08" db="EMBL/GenBank/DDBJ databases">
        <title>Two novel Cytobacillus novel species.</title>
        <authorList>
            <person name="Liu G."/>
        </authorList>
    </citation>
    <scope>NUCLEOTIDE SEQUENCE [LARGE SCALE GENOMIC DNA]</scope>
    <source>
        <strain evidence="16 17">FJAT-54145</strain>
    </source>
</reference>
<evidence type="ECO:0000256" key="10">
    <source>
        <dbReference type="ARBA" id="ARBA00022840"/>
    </source>
</evidence>
<dbReference type="PRINTS" id="PR00344">
    <property type="entry name" value="BCTRLSENSOR"/>
</dbReference>
<dbReference type="InterPro" id="IPR004358">
    <property type="entry name" value="Sig_transdc_His_kin-like_C"/>
</dbReference>
<dbReference type="Proteomes" id="UP001601059">
    <property type="component" value="Unassembled WGS sequence"/>
</dbReference>
<evidence type="ECO:0000256" key="4">
    <source>
        <dbReference type="ARBA" id="ARBA00022475"/>
    </source>
</evidence>